<dbReference type="Proteomes" id="UP000029278">
    <property type="component" value="Unassembled WGS sequence"/>
</dbReference>
<keyword evidence="2" id="KW-1185">Reference proteome</keyword>
<comment type="caution">
    <text evidence="1">The sequence shown here is derived from an EMBL/GenBank/DDBJ whole genome shotgun (WGS) entry which is preliminary data.</text>
</comment>
<dbReference type="HOGENOM" id="CLU_3293455_0_0_9"/>
<dbReference type="AlphaFoldDB" id="A0A090Y6K1"/>
<reference evidence="1 2" key="1">
    <citation type="submission" date="2014-04" db="EMBL/GenBank/DDBJ databases">
        <authorList>
            <person name="Bishop-Lilly K.A."/>
            <person name="Broomall S.M."/>
            <person name="Chain P.S."/>
            <person name="Chertkov O."/>
            <person name="Coyne S.R."/>
            <person name="Daligault H.E."/>
            <person name="Davenport K.W."/>
            <person name="Erkkila T."/>
            <person name="Frey K.G."/>
            <person name="Gibbons H.S."/>
            <person name="Gu W."/>
            <person name="Jaissle J."/>
            <person name="Johnson S.L."/>
            <person name="Koroleva G.I."/>
            <person name="Ladner J.T."/>
            <person name="Lo C.-C."/>
            <person name="Minogue T.D."/>
            <person name="Munk C."/>
            <person name="Palacios G.F."/>
            <person name="Redden C.L."/>
            <person name="Rosenzweig C.N."/>
            <person name="Scholz M.B."/>
            <person name="Teshima H."/>
            <person name="Xu Y."/>
        </authorList>
    </citation>
    <scope>NUCLEOTIDE SEQUENCE [LARGE SCALE GENOMIC DNA]</scope>
    <source>
        <strain evidence="1 2">8244</strain>
    </source>
</reference>
<protein>
    <submittedName>
        <fullName evidence="1">Uncharacterized protein</fullName>
    </submittedName>
</protein>
<evidence type="ECO:0000313" key="1">
    <source>
        <dbReference type="EMBL" id="KFM93831.1"/>
    </source>
</evidence>
<gene>
    <name evidence="1" type="ORF">DJ90_5996</name>
</gene>
<name>A0A090Y6K1_PAEMA</name>
<accession>A0A090Y6K1</accession>
<proteinExistence type="predicted"/>
<sequence>MLFSFNPRTRVGCDRYLGGEVITDAGTFNPRTRVGCDSVF</sequence>
<organism evidence="1 2">
    <name type="scientific">Paenibacillus macerans</name>
    <name type="common">Bacillus macerans</name>
    <dbReference type="NCBI Taxonomy" id="44252"/>
    <lineage>
        <taxon>Bacteria</taxon>
        <taxon>Bacillati</taxon>
        <taxon>Bacillota</taxon>
        <taxon>Bacilli</taxon>
        <taxon>Bacillales</taxon>
        <taxon>Paenibacillaceae</taxon>
        <taxon>Paenibacillus</taxon>
    </lineage>
</organism>
<dbReference type="EMBL" id="JMQA01000051">
    <property type="protein sequence ID" value="KFM93831.1"/>
    <property type="molecule type" value="Genomic_DNA"/>
</dbReference>
<evidence type="ECO:0000313" key="2">
    <source>
        <dbReference type="Proteomes" id="UP000029278"/>
    </source>
</evidence>